<dbReference type="SUPFAM" id="SSF53187">
    <property type="entry name" value="Zn-dependent exopeptidases"/>
    <property type="match status" value="1"/>
</dbReference>
<reference evidence="4 5" key="1">
    <citation type="submission" date="2017-08" db="EMBL/GenBank/DDBJ databases">
        <title>Infants hospitalized years apart are colonized by the same room-sourced microbial strains.</title>
        <authorList>
            <person name="Brooks B."/>
            <person name="Olm M.R."/>
            <person name="Firek B.A."/>
            <person name="Baker R."/>
            <person name="Thomas B.C."/>
            <person name="Morowitz M.J."/>
            <person name="Banfield J.F."/>
        </authorList>
    </citation>
    <scope>NUCLEOTIDE SEQUENCE [LARGE SCALE GENOMIC DNA]</scope>
    <source>
        <strain evidence="4">S2_003_000_R1_3</strain>
    </source>
</reference>
<feature type="binding site" evidence="2">
    <location>
        <position position="192"/>
    </location>
    <ligand>
        <name>Mn(2+)</name>
        <dbReference type="ChEBI" id="CHEBI:29035"/>
        <label>2</label>
    </ligand>
</feature>
<keyword evidence="2" id="KW-0464">Manganese</keyword>
<dbReference type="FunFam" id="3.30.70.360:FF:000001">
    <property type="entry name" value="N-acetyldiaminopimelate deacetylase"/>
    <property type="match status" value="1"/>
</dbReference>
<evidence type="ECO:0000256" key="1">
    <source>
        <dbReference type="ARBA" id="ARBA00022801"/>
    </source>
</evidence>
<feature type="binding site" evidence="2">
    <location>
        <position position="129"/>
    </location>
    <ligand>
        <name>Mn(2+)</name>
        <dbReference type="ChEBI" id="CHEBI:29035"/>
        <label>2</label>
    </ligand>
</feature>
<comment type="caution">
    <text evidence="4">The sequence shown here is derived from an EMBL/GenBank/DDBJ whole genome shotgun (WGS) entry which is preliminary data.</text>
</comment>
<dbReference type="NCBIfam" id="TIGR01891">
    <property type="entry name" value="amidohydrolases"/>
    <property type="match status" value="1"/>
</dbReference>
<dbReference type="InterPro" id="IPR036264">
    <property type="entry name" value="Bact_exopeptidase_dim_dom"/>
</dbReference>
<keyword evidence="1 4" id="KW-0378">Hydrolase</keyword>
<dbReference type="Pfam" id="PF01546">
    <property type="entry name" value="Peptidase_M20"/>
    <property type="match status" value="1"/>
</dbReference>
<dbReference type="Pfam" id="PF07687">
    <property type="entry name" value="M20_dimer"/>
    <property type="match status" value="1"/>
</dbReference>
<dbReference type="Gene3D" id="3.40.630.10">
    <property type="entry name" value="Zn peptidases"/>
    <property type="match status" value="1"/>
</dbReference>
<dbReference type="InterPro" id="IPR011650">
    <property type="entry name" value="Peptidase_M20_dimer"/>
</dbReference>
<dbReference type="SUPFAM" id="SSF55031">
    <property type="entry name" value="Bacterial exopeptidase dimerisation domain"/>
    <property type="match status" value="1"/>
</dbReference>
<feature type="domain" description="Peptidase M20 dimerisation" evidence="3">
    <location>
        <begin position="215"/>
        <end position="310"/>
    </location>
</feature>
<feature type="binding site" evidence="2">
    <location>
        <position position="165"/>
    </location>
    <ligand>
        <name>Mn(2+)</name>
        <dbReference type="ChEBI" id="CHEBI:29035"/>
        <label>2</label>
    </ligand>
</feature>
<protein>
    <submittedName>
        <fullName evidence="4">Amidohydrolase</fullName>
    </submittedName>
</protein>
<dbReference type="PIRSF" id="PIRSF005962">
    <property type="entry name" value="Pept_M20D_amidohydro"/>
    <property type="match status" value="1"/>
</dbReference>
<evidence type="ECO:0000256" key="2">
    <source>
        <dbReference type="PIRSR" id="PIRSR005962-1"/>
    </source>
</evidence>
<dbReference type="RefSeq" id="WP_303734611.1">
    <property type="nucleotide sequence ID" value="NZ_CAKZHK010000008.1"/>
</dbReference>
<dbReference type="PANTHER" id="PTHR11014:SF63">
    <property type="entry name" value="METALLOPEPTIDASE, PUTATIVE (AFU_ORTHOLOGUE AFUA_6G09600)-RELATED"/>
    <property type="match status" value="1"/>
</dbReference>
<feature type="binding site" evidence="2">
    <location>
        <position position="399"/>
    </location>
    <ligand>
        <name>Mn(2+)</name>
        <dbReference type="ChEBI" id="CHEBI:29035"/>
        <label>2</label>
    </ligand>
</feature>
<dbReference type="PANTHER" id="PTHR11014">
    <property type="entry name" value="PEPTIDASE M20 FAMILY MEMBER"/>
    <property type="match status" value="1"/>
</dbReference>
<dbReference type="GO" id="GO:0019877">
    <property type="term" value="P:diaminopimelate biosynthetic process"/>
    <property type="evidence" value="ECO:0007669"/>
    <property type="project" value="UniProtKB-ARBA"/>
</dbReference>
<comment type="cofactor">
    <cofactor evidence="2">
        <name>Mn(2+)</name>
        <dbReference type="ChEBI" id="CHEBI:29035"/>
    </cofactor>
    <text evidence="2">The Mn(2+) ion enhances activity.</text>
</comment>
<dbReference type="InterPro" id="IPR017439">
    <property type="entry name" value="Amidohydrolase"/>
</dbReference>
<dbReference type="GO" id="GO:0046872">
    <property type="term" value="F:metal ion binding"/>
    <property type="evidence" value="ECO:0007669"/>
    <property type="project" value="UniProtKB-KW"/>
</dbReference>
<accession>A0A2W5SX15</accession>
<feature type="binding site" evidence="2">
    <location>
        <position position="131"/>
    </location>
    <ligand>
        <name>Mn(2+)</name>
        <dbReference type="ChEBI" id="CHEBI:29035"/>
        <label>2</label>
    </ligand>
</feature>
<organism evidence="4 5">
    <name type="scientific">Corynebacterium kroppenstedtii</name>
    <dbReference type="NCBI Taxonomy" id="161879"/>
    <lineage>
        <taxon>Bacteria</taxon>
        <taxon>Bacillati</taxon>
        <taxon>Actinomycetota</taxon>
        <taxon>Actinomycetes</taxon>
        <taxon>Mycobacteriales</taxon>
        <taxon>Corynebacteriaceae</taxon>
        <taxon>Corynebacterium</taxon>
    </lineage>
</organism>
<proteinExistence type="predicted"/>
<evidence type="ECO:0000313" key="4">
    <source>
        <dbReference type="EMBL" id="PZR05303.1"/>
    </source>
</evidence>
<name>A0A2W5SX15_9CORY</name>
<dbReference type="Gene3D" id="3.30.70.360">
    <property type="match status" value="1"/>
</dbReference>
<dbReference type="Proteomes" id="UP000249432">
    <property type="component" value="Unassembled WGS sequence"/>
</dbReference>
<dbReference type="GO" id="GO:0050118">
    <property type="term" value="F:N-acetyldiaminopimelate deacetylase activity"/>
    <property type="evidence" value="ECO:0007669"/>
    <property type="project" value="UniProtKB-ARBA"/>
</dbReference>
<keyword evidence="2" id="KW-0479">Metal-binding</keyword>
<evidence type="ECO:0000313" key="5">
    <source>
        <dbReference type="Proteomes" id="UP000249432"/>
    </source>
</evidence>
<evidence type="ECO:0000259" key="3">
    <source>
        <dbReference type="Pfam" id="PF07687"/>
    </source>
</evidence>
<dbReference type="InterPro" id="IPR002933">
    <property type="entry name" value="Peptidase_M20"/>
</dbReference>
<gene>
    <name evidence="4" type="ORF">DI525_04600</name>
</gene>
<dbReference type="EMBL" id="QFRA01000007">
    <property type="protein sequence ID" value="PZR05303.1"/>
    <property type="molecule type" value="Genomic_DNA"/>
</dbReference>
<dbReference type="AlphaFoldDB" id="A0A2W5SX15"/>
<sequence length="428" mass="46163">MTSTADIESIAHVRAPSAAIAELLDANPADLGWQQEFYTWMHSHPELSEREEQTAIAIRERLSHYNCTVSRPIGGHGLVATISNGEGPTILSRADFDALPVTENTGAPYASTVRTTGRDGNETGVMHACGHDMHTTALLGAVAILDATRQRWSGTFHALFQPAEEVTAGAGAMVRDGLADEISRPDLCLGQHIVPGKAGTIMSMPGAALAACDSITVTIHGTSAHASSPHQSVDPIYVAAHVILRLQGIVGREVDPGEFAVVSVGQIHAGNTNNSIPDTATLTLNCRFYNTDVRDHVYRAIERVIRAECEASGCPAEPDIEYWAHGELTDNDPAVFSHVRETFDAVFGDSSIDAERWTASEDFSEIPRHFDVPYLFWTAGITPDEQWEKRDETPVPANHMATFLPDLSTISSTTKAAAAAPLSFLFKE</sequence>